<dbReference type="EMBL" id="CAJOBA010045798">
    <property type="protein sequence ID" value="CAF4181572.1"/>
    <property type="molecule type" value="Genomic_DNA"/>
</dbReference>
<name>A0A8S2F8N2_9BILA</name>
<dbReference type="EMBL" id="CAJNOK010024129">
    <property type="protein sequence ID" value="CAF1372606.1"/>
    <property type="molecule type" value="Genomic_DNA"/>
</dbReference>
<organism evidence="1 3">
    <name type="scientific">Didymodactylos carnosus</name>
    <dbReference type="NCBI Taxonomy" id="1234261"/>
    <lineage>
        <taxon>Eukaryota</taxon>
        <taxon>Metazoa</taxon>
        <taxon>Spiralia</taxon>
        <taxon>Gnathifera</taxon>
        <taxon>Rotifera</taxon>
        <taxon>Eurotatoria</taxon>
        <taxon>Bdelloidea</taxon>
        <taxon>Philodinida</taxon>
        <taxon>Philodinidae</taxon>
        <taxon>Didymodactylos</taxon>
    </lineage>
</organism>
<protein>
    <submittedName>
        <fullName evidence="1">Uncharacterized protein</fullName>
    </submittedName>
</protein>
<evidence type="ECO:0000313" key="3">
    <source>
        <dbReference type="Proteomes" id="UP000677228"/>
    </source>
</evidence>
<dbReference type="Proteomes" id="UP000682733">
    <property type="component" value="Unassembled WGS sequence"/>
</dbReference>
<proteinExistence type="predicted"/>
<gene>
    <name evidence="1" type="ORF">OVA965_LOCUS31742</name>
    <name evidence="2" type="ORF">TMI583_LOCUS32577</name>
</gene>
<accession>A0A8S2F8N2</accession>
<dbReference type="AlphaFoldDB" id="A0A8S2F8N2"/>
<evidence type="ECO:0000313" key="1">
    <source>
        <dbReference type="EMBL" id="CAF1372606.1"/>
    </source>
</evidence>
<dbReference type="Proteomes" id="UP000677228">
    <property type="component" value="Unassembled WGS sequence"/>
</dbReference>
<comment type="caution">
    <text evidence="1">The sequence shown here is derived from an EMBL/GenBank/DDBJ whole genome shotgun (WGS) entry which is preliminary data.</text>
</comment>
<sequence>MNRSRTITSVDYSQQLAINLDQLDKRERLNINDDQTGVHPEIDKDANKIDVDQVPLQQANELSSTSSKMLKASFIAKVCTELAVTKNLATTDTFLCHDEGDVILSTLGFYSPSDSKHAAGCNGV</sequence>
<reference evidence="1" key="1">
    <citation type="submission" date="2021-02" db="EMBL/GenBank/DDBJ databases">
        <authorList>
            <person name="Nowell W R."/>
        </authorList>
    </citation>
    <scope>NUCLEOTIDE SEQUENCE</scope>
</reference>
<evidence type="ECO:0000313" key="2">
    <source>
        <dbReference type="EMBL" id="CAF4181572.1"/>
    </source>
</evidence>